<dbReference type="InterPro" id="IPR011051">
    <property type="entry name" value="RmlC_Cupin_sf"/>
</dbReference>
<dbReference type="OrthoDB" id="8265259at2"/>
<evidence type="ECO:0000313" key="2">
    <source>
        <dbReference type="EMBL" id="QCF26752.1"/>
    </source>
</evidence>
<evidence type="ECO:0000313" key="3">
    <source>
        <dbReference type="Proteomes" id="UP000298049"/>
    </source>
</evidence>
<dbReference type="InterPro" id="IPR013096">
    <property type="entry name" value="Cupin_2"/>
</dbReference>
<feature type="domain" description="Cupin type-2" evidence="1">
    <location>
        <begin position="40"/>
        <end position="101"/>
    </location>
</feature>
<protein>
    <submittedName>
        <fullName evidence="2">Cupin domain-containing protein</fullName>
    </submittedName>
</protein>
<dbReference type="CDD" id="cd02230">
    <property type="entry name" value="cupin_HP0902-like"/>
    <property type="match status" value="1"/>
</dbReference>
<proteinExistence type="predicted"/>
<dbReference type="EMBL" id="CP031093">
    <property type="protein sequence ID" value="QCF26752.1"/>
    <property type="molecule type" value="Genomic_DNA"/>
</dbReference>
<dbReference type="Proteomes" id="UP000298049">
    <property type="component" value="Chromosome"/>
</dbReference>
<dbReference type="KEGG" id="hmi:soil367_12870"/>
<sequence>MALHHAVPGEIVDIRPLGDKLASTVTATLLKSEHLQVFRLILPEGKEFREHTVPGEITVQCLEGIIEFSAGGKTQQLAAGELLYLDGGDPHALKGIEDASVLVTIFLKPKAER</sequence>
<reference evidence="2 3" key="1">
    <citation type="submission" date="2018-07" db="EMBL/GenBank/DDBJ databases">
        <title>Marsedoiliclastica nanhaica gen. nov. sp. nov., a novel marine hydrocarbonoclastic bacterium isolated from an in-situ enriched hydrocarbon-degrading consortium in deep-sea sediment.</title>
        <authorList>
            <person name="Dong C."/>
            <person name="Ma T."/>
            <person name="Liu R."/>
            <person name="Shao Z."/>
        </authorList>
    </citation>
    <scope>NUCLEOTIDE SEQUENCE [LARGE SCALE GENOMIC DNA]</scope>
    <source>
        <strain evidence="3">soil36-7</strain>
    </source>
</reference>
<keyword evidence="3" id="KW-1185">Reference proteome</keyword>
<dbReference type="InterPro" id="IPR014710">
    <property type="entry name" value="RmlC-like_jellyroll"/>
</dbReference>
<dbReference type="Gene3D" id="2.60.120.10">
    <property type="entry name" value="Jelly Rolls"/>
    <property type="match status" value="1"/>
</dbReference>
<dbReference type="AlphaFoldDB" id="A0A4P7XK32"/>
<dbReference type="Pfam" id="PF07883">
    <property type="entry name" value="Cupin_2"/>
    <property type="match status" value="1"/>
</dbReference>
<dbReference type="RefSeq" id="WP_136549456.1">
    <property type="nucleotide sequence ID" value="NZ_CP031093.1"/>
</dbReference>
<gene>
    <name evidence="2" type="ORF">soil367_12870</name>
</gene>
<organism evidence="2 3">
    <name type="scientific">Hydrocarboniclastica marina</name>
    <dbReference type="NCBI Taxonomy" id="2259620"/>
    <lineage>
        <taxon>Bacteria</taxon>
        <taxon>Pseudomonadati</taxon>
        <taxon>Pseudomonadota</taxon>
        <taxon>Gammaproteobacteria</taxon>
        <taxon>Alteromonadales</taxon>
        <taxon>Alteromonadaceae</taxon>
        <taxon>Hydrocarboniclastica</taxon>
    </lineage>
</organism>
<evidence type="ECO:0000259" key="1">
    <source>
        <dbReference type="Pfam" id="PF07883"/>
    </source>
</evidence>
<dbReference type="SUPFAM" id="SSF51182">
    <property type="entry name" value="RmlC-like cupins"/>
    <property type="match status" value="1"/>
</dbReference>
<accession>A0A4P7XK32</accession>
<name>A0A4P7XK32_9ALTE</name>